<evidence type="ECO:0000256" key="1">
    <source>
        <dbReference type="SAM" id="MobiDB-lite"/>
    </source>
</evidence>
<sequence length="1018" mass="111747">MASFGNVLNLLDERYLNLHDVVGNVEPMPTLVPYQEYAQDVIVMSMDTEHELFMGLMHDFTARLAQGTRKEIWTWLVQWEVDSHEDSQPGASAPSPKKPRLEAGEPKTESSPQEPKPRAPIIDIFDRCVINAELMKEEDLLRILIDIVQADSMIVPNFIEFLYRWIDYYEGDGTALKAALKWEIPSLWDFEYHPLVLPGDIKKEITEHEAKKRKDREMEKGDEHSGTPVKASRVKDLAQGSPTKKMREKPNLATMERQAEDSERLQYREVKYGIRPPNIKLPLPQLINIPRGAAQRAKYYAACFKSRHRALVHLMESGLSMQQISNYQKLQKEHPKDTPETSEDGSQELKGLRHYFKDADQAQDIYKLKEKLQLQRAKQKEIAISDKLAVEAQHVGAMGATDNSSGIPLIPPTPSYDRPPDVAGDMMRRIQAAKLTGPEKMNFVPTPIVGWMKSSFFEGAKDPQSLPAAVQPAFALPRGLPTANNIAVTQFMSPEQAQNILPLMNPRSRTALAANIALRTSNNQVPMLSNATVGATRQAPQGAQAFTTTSFPSMASDTNVGMTAGANQPRSTSLPYLPPPPIRPPTVAGSRPTLPFLPPPVRPPASAIAPSSGPTLPPFGQRSSSLPSDGQPSTYSLHQPSQTNFSSGQVTPRALLGLPMPPQASRPQQANPRASAMRPLPASHFPPLPGAPGHPPHAGPSQPRPVPPPIIVTPAAIQRPEQHQPILPPPSGSMLSPPRPGIQRNAPTPLNIPPAPAPAPPSPFTSLAPSLLATTPFLPSDPLRVPIQIYFPKIVVPGNRIGPGGTRLGTDGAIETDALLVGHTIPGSGKISLSKVLFLPVGVWSNTTNRLAKGAYHRLETYAAPPGHPALKGKDTPGAGICHAAVYQKLVAAYNMMRSTQREHAVTKRWRASKGPMTQVERGAVWEGYGVTLDRAIEMSAAERLGADVESWIVDEGTCEKPESRMTEEELREKREQRELEELVAAEEEAGWDWDEYLEKMSGEGVHGSGREYFERMG</sequence>
<feature type="compositionally biased region" description="Basic and acidic residues" evidence="1">
    <location>
        <begin position="209"/>
        <end position="225"/>
    </location>
</feature>
<feature type="compositionally biased region" description="Basic and acidic residues" evidence="1">
    <location>
        <begin position="99"/>
        <end position="108"/>
    </location>
</feature>
<proteinExistence type="predicted"/>
<evidence type="ECO:0000313" key="2">
    <source>
        <dbReference type="EMBL" id="KAF2833673.1"/>
    </source>
</evidence>
<feature type="region of interest" description="Disordered" evidence="1">
    <location>
        <begin position="84"/>
        <end position="118"/>
    </location>
</feature>
<dbReference type="Proteomes" id="UP000799424">
    <property type="component" value="Unassembled WGS sequence"/>
</dbReference>
<evidence type="ECO:0000313" key="3">
    <source>
        <dbReference type="Proteomes" id="UP000799424"/>
    </source>
</evidence>
<feature type="compositionally biased region" description="Low complexity" evidence="1">
    <location>
        <begin position="585"/>
        <end position="594"/>
    </location>
</feature>
<accession>A0A6A7AKJ6</accession>
<dbReference type="OrthoDB" id="3787206at2759"/>
<name>A0A6A7AKJ6_9PLEO</name>
<feature type="region of interest" description="Disordered" evidence="1">
    <location>
        <begin position="722"/>
        <end position="760"/>
    </location>
</feature>
<feature type="region of interest" description="Disordered" evidence="1">
    <location>
        <begin position="209"/>
        <end position="262"/>
    </location>
</feature>
<feature type="region of interest" description="Disordered" evidence="1">
    <location>
        <begin position="549"/>
        <end position="709"/>
    </location>
</feature>
<dbReference type="EMBL" id="MU006216">
    <property type="protein sequence ID" value="KAF2833673.1"/>
    <property type="molecule type" value="Genomic_DNA"/>
</dbReference>
<feature type="compositionally biased region" description="Pro residues" evidence="1">
    <location>
        <begin position="750"/>
        <end position="760"/>
    </location>
</feature>
<keyword evidence="3" id="KW-1185">Reference proteome</keyword>
<feature type="compositionally biased region" description="Pro residues" evidence="1">
    <location>
        <begin position="684"/>
        <end position="709"/>
    </location>
</feature>
<feature type="compositionally biased region" description="Low complexity" evidence="1">
    <location>
        <begin position="604"/>
        <end position="614"/>
    </location>
</feature>
<feature type="compositionally biased region" description="Polar residues" evidence="1">
    <location>
        <begin position="549"/>
        <end position="568"/>
    </location>
</feature>
<organism evidence="2 3">
    <name type="scientific">Ophiobolus disseminans</name>
    <dbReference type="NCBI Taxonomy" id="1469910"/>
    <lineage>
        <taxon>Eukaryota</taxon>
        <taxon>Fungi</taxon>
        <taxon>Dikarya</taxon>
        <taxon>Ascomycota</taxon>
        <taxon>Pezizomycotina</taxon>
        <taxon>Dothideomycetes</taxon>
        <taxon>Pleosporomycetidae</taxon>
        <taxon>Pleosporales</taxon>
        <taxon>Pleosporineae</taxon>
        <taxon>Phaeosphaeriaceae</taxon>
        <taxon>Ophiobolus</taxon>
    </lineage>
</organism>
<dbReference type="AlphaFoldDB" id="A0A6A7AKJ6"/>
<feature type="compositionally biased region" description="Polar residues" evidence="1">
    <location>
        <begin position="621"/>
        <end position="650"/>
    </location>
</feature>
<gene>
    <name evidence="2" type="ORF">CC86DRAFT_339122</name>
</gene>
<reference evidence="2" key="1">
    <citation type="journal article" date="2020" name="Stud. Mycol.">
        <title>101 Dothideomycetes genomes: a test case for predicting lifestyles and emergence of pathogens.</title>
        <authorList>
            <person name="Haridas S."/>
            <person name="Albert R."/>
            <person name="Binder M."/>
            <person name="Bloem J."/>
            <person name="Labutti K."/>
            <person name="Salamov A."/>
            <person name="Andreopoulos B."/>
            <person name="Baker S."/>
            <person name="Barry K."/>
            <person name="Bills G."/>
            <person name="Bluhm B."/>
            <person name="Cannon C."/>
            <person name="Castanera R."/>
            <person name="Culley D."/>
            <person name="Daum C."/>
            <person name="Ezra D."/>
            <person name="Gonzalez J."/>
            <person name="Henrissat B."/>
            <person name="Kuo A."/>
            <person name="Liang C."/>
            <person name="Lipzen A."/>
            <person name="Lutzoni F."/>
            <person name="Magnuson J."/>
            <person name="Mondo S."/>
            <person name="Nolan M."/>
            <person name="Ohm R."/>
            <person name="Pangilinan J."/>
            <person name="Park H.-J."/>
            <person name="Ramirez L."/>
            <person name="Alfaro M."/>
            <person name="Sun H."/>
            <person name="Tritt A."/>
            <person name="Yoshinaga Y."/>
            <person name="Zwiers L.-H."/>
            <person name="Turgeon B."/>
            <person name="Goodwin S."/>
            <person name="Spatafora J."/>
            <person name="Crous P."/>
            <person name="Grigoriev I."/>
        </authorList>
    </citation>
    <scope>NUCLEOTIDE SEQUENCE</scope>
    <source>
        <strain evidence="2">CBS 113818</strain>
    </source>
</reference>
<protein>
    <submittedName>
        <fullName evidence="2">Uncharacterized protein</fullName>
    </submittedName>
</protein>